<evidence type="ECO:0000313" key="7">
    <source>
        <dbReference type="EMBL" id="ELQ70343.1"/>
    </source>
</evidence>
<dbReference type="PROSITE" id="PS50865">
    <property type="entry name" value="ZF_MYND_2"/>
    <property type="match status" value="1"/>
</dbReference>
<evidence type="ECO:0000256" key="3">
    <source>
        <dbReference type="ARBA" id="ARBA00022833"/>
    </source>
</evidence>
<keyword evidence="3" id="KW-0862">Zinc</keyword>
<dbReference type="Gene3D" id="2.170.270.10">
    <property type="entry name" value="SET domain"/>
    <property type="match status" value="1"/>
</dbReference>
<evidence type="ECO:0000259" key="5">
    <source>
        <dbReference type="PROSITE" id="PS50280"/>
    </source>
</evidence>
<dbReference type="PANTHER" id="PTHR12197">
    <property type="entry name" value="HISTONE-LYSINE N-METHYLTRANSFERASE SMYD"/>
    <property type="match status" value="1"/>
</dbReference>
<keyword evidence="2 4" id="KW-0863">Zinc-finger</keyword>
<dbReference type="InterPro" id="IPR001214">
    <property type="entry name" value="SET_dom"/>
</dbReference>
<gene>
    <name evidence="7" type="ORF">OOW_P131scaffold00045g35</name>
</gene>
<dbReference type="SMART" id="SM00317">
    <property type="entry name" value="SET"/>
    <property type="match status" value="1"/>
</dbReference>
<organism>
    <name type="scientific">Pyricularia oryzae (strain P131)</name>
    <name type="common">Rice blast fungus</name>
    <name type="synonym">Magnaporthe oryzae</name>
    <dbReference type="NCBI Taxonomy" id="1143193"/>
    <lineage>
        <taxon>Eukaryota</taxon>
        <taxon>Fungi</taxon>
        <taxon>Dikarya</taxon>
        <taxon>Ascomycota</taxon>
        <taxon>Pezizomycotina</taxon>
        <taxon>Sordariomycetes</taxon>
        <taxon>Sordariomycetidae</taxon>
        <taxon>Magnaporthales</taxon>
        <taxon>Pyriculariaceae</taxon>
        <taxon>Pyricularia</taxon>
    </lineage>
</organism>
<dbReference type="AlphaFoldDB" id="L7JQI8"/>
<dbReference type="PANTHER" id="PTHR12197:SF251">
    <property type="entry name" value="EG:BACR7C10.4 PROTEIN"/>
    <property type="match status" value="1"/>
</dbReference>
<dbReference type="Gene3D" id="6.10.140.2220">
    <property type="match status" value="1"/>
</dbReference>
<dbReference type="Gene3D" id="1.10.220.160">
    <property type="match status" value="1"/>
</dbReference>
<dbReference type="Pfam" id="PF01753">
    <property type="entry name" value="zf-MYND"/>
    <property type="match status" value="1"/>
</dbReference>
<dbReference type="EMBL" id="JH794819">
    <property type="protein sequence ID" value="ELQ70343.1"/>
    <property type="molecule type" value="Genomic_DNA"/>
</dbReference>
<keyword evidence="1" id="KW-0479">Metal-binding</keyword>
<dbReference type="CDD" id="cd20071">
    <property type="entry name" value="SET_SMYD"/>
    <property type="match status" value="1"/>
</dbReference>
<dbReference type="SUPFAM" id="SSF82199">
    <property type="entry name" value="SET domain"/>
    <property type="match status" value="1"/>
</dbReference>
<evidence type="ECO:0008006" key="8">
    <source>
        <dbReference type="Google" id="ProtNLM"/>
    </source>
</evidence>
<protein>
    <recommendedName>
        <fullName evidence="8">Suppressor of anucleate metulae protein B</fullName>
    </recommendedName>
</protein>
<evidence type="ECO:0000256" key="4">
    <source>
        <dbReference type="PROSITE-ProRule" id="PRU00134"/>
    </source>
</evidence>
<dbReference type="InterPro" id="IPR050869">
    <property type="entry name" value="H3K4_H4K5_MeTrfase"/>
</dbReference>
<proteinExistence type="predicted"/>
<dbReference type="SUPFAM" id="SSF144232">
    <property type="entry name" value="HIT/MYND zinc finger-like"/>
    <property type="match status" value="1"/>
</dbReference>
<evidence type="ECO:0000256" key="2">
    <source>
        <dbReference type="ARBA" id="ARBA00022771"/>
    </source>
</evidence>
<name>L7JQI8_PYRO1</name>
<sequence>MASFGQDTAIRSKIHDDLDLCRLILTAASASRPLEIRESNIPNAGSGLFTSAPIPVGVEIFRSSPIVNVRDPSARHVCDWCYTTTPSGIDSLGAMAAEQLGATSIMPPKPTAMLLCSGCKVGRYCSQACQRNAWKTFHKLECKAVLSEAPAMGPTTLAMYRLLLLKKDGRFTERQWKAIMQLESHFEEQNEDLRNDILAKVHGWGRRMGTDVDFMTVWELLCIIFTNSMNVRPAEADVSFGTSLDLVVSMINHDCSPNAHVFFEGSQVRVRSLKAIAAGGEITVSYCDPRLDVLLRQEILRQTQFFHCECTTCNSEYNEHLEASGAANEKDAIRRCEVILDQQKTMLQVAGNCTSGFYSVLKGSEAAKTEMLSQFAAAIETMTKSGYGGHAWPAHVEPLPNVRMTLAGMFKAGFSYVPALKYALAGCLMAGRRCGSPFVQDLLELVRILVQTCNEPGDGMPFTVQNFPTKKELQMLTMGYIVILCKAVRLAFGTDCRYTLMVWAWARTFMGAGAGGVPALGQTVFEEQFEKVQKKLASWAEVDRLLNLGDRRELVTTVVDVIKAFETYTIKPGIARIRQELE</sequence>
<feature type="domain" description="MYND-type" evidence="6">
    <location>
        <begin position="78"/>
        <end position="142"/>
    </location>
</feature>
<evidence type="ECO:0000256" key="1">
    <source>
        <dbReference type="ARBA" id="ARBA00022723"/>
    </source>
</evidence>
<dbReference type="GO" id="GO:0008270">
    <property type="term" value="F:zinc ion binding"/>
    <property type="evidence" value="ECO:0007669"/>
    <property type="project" value="UniProtKB-KW"/>
</dbReference>
<feature type="domain" description="SET" evidence="5">
    <location>
        <begin position="32"/>
        <end position="287"/>
    </location>
</feature>
<dbReference type="GO" id="GO:0005634">
    <property type="term" value="C:nucleus"/>
    <property type="evidence" value="ECO:0007669"/>
    <property type="project" value="TreeGrafter"/>
</dbReference>
<dbReference type="Pfam" id="PF00856">
    <property type="entry name" value="SET"/>
    <property type="match status" value="1"/>
</dbReference>
<dbReference type="InterPro" id="IPR046341">
    <property type="entry name" value="SET_dom_sf"/>
</dbReference>
<dbReference type="InterPro" id="IPR002893">
    <property type="entry name" value="Znf_MYND"/>
</dbReference>
<accession>L7JQI8</accession>
<evidence type="ECO:0000259" key="6">
    <source>
        <dbReference type="PROSITE" id="PS50865"/>
    </source>
</evidence>
<reference evidence="7" key="1">
    <citation type="journal article" date="2012" name="PLoS Genet.">
        <title>Comparative analysis of the genomes of two field isolates of the rice blast fungus Magnaporthe oryzae.</title>
        <authorList>
            <person name="Xue M."/>
            <person name="Yang J."/>
            <person name="Li Z."/>
            <person name="Hu S."/>
            <person name="Yao N."/>
            <person name="Dean R.A."/>
            <person name="Zhao W."/>
            <person name="Shen M."/>
            <person name="Zhang H."/>
            <person name="Li C."/>
            <person name="Liu L."/>
            <person name="Cao L."/>
            <person name="Xu X."/>
            <person name="Xing Y."/>
            <person name="Hsiang T."/>
            <person name="Zhang Z."/>
            <person name="Xu J.R."/>
            <person name="Peng Y.L."/>
        </authorList>
    </citation>
    <scope>NUCLEOTIDE SEQUENCE [LARGE SCALE GENOMIC DNA]</scope>
    <source>
        <strain evidence="7">P131</strain>
    </source>
</reference>
<dbReference type="PROSITE" id="PS50280">
    <property type="entry name" value="SET"/>
    <property type="match status" value="1"/>
</dbReference>